<dbReference type="eggNOG" id="COG1131">
    <property type="taxonomic scope" value="Bacteria"/>
</dbReference>
<evidence type="ECO:0000256" key="3">
    <source>
        <dbReference type="ARBA" id="ARBA00022741"/>
    </source>
</evidence>
<proteinExistence type="inferred from homology"/>
<dbReference type="OrthoDB" id="9804819at2"/>
<dbReference type="PROSITE" id="PS00211">
    <property type="entry name" value="ABC_TRANSPORTER_1"/>
    <property type="match status" value="1"/>
</dbReference>
<dbReference type="InterPro" id="IPR027417">
    <property type="entry name" value="P-loop_NTPase"/>
</dbReference>
<reference evidence="7" key="1">
    <citation type="journal article" date="2013" name="Genome Announc.">
        <title>Whole-Genome Sequencing of Lactobacillus shenzhenensis Strain LY-73T.</title>
        <authorList>
            <person name="Lin Z."/>
            <person name="Liu Z."/>
            <person name="Yang R."/>
            <person name="Zou Y."/>
            <person name="Wan D."/>
            <person name="Chen J."/>
            <person name="Guo M."/>
            <person name="Zhao J."/>
            <person name="Fang C."/>
            <person name="Yang R."/>
            <person name="Liu F."/>
        </authorList>
    </citation>
    <scope>NUCLEOTIDE SEQUENCE [LARGE SCALE GENOMIC DNA]</scope>
    <source>
        <strain evidence="7">LY-73</strain>
    </source>
</reference>
<dbReference type="InterPro" id="IPR017871">
    <property type="entry name" value="ABC_transporter-like_CS"/>
</dbReference>
<dbReference type="HOGENOM" id="CLU_000604_1_2_9"/>
<organism evidence="6 7">
    <name type="scientific">Schleiferilactobacillus shenzhenensis LY-73</name>
    <dbReference type="NCBI Taxonomy" id="1231336"/>
    <lineage>
        <taxon>Bacteria</taxon>
        <taxon>Bacillati</taxon>
        <taxon>Bacillota</taxon>
        <taxon>Bacilli</taxon>
        <taxon>Lactobacillales</taxon>
        <taxon>Lactobacillaceae</taxon>
        <taxon>Schleiferilactobacillus</taxon>
    </lineage>
</organism>
<dbReference type="Pfam" id="PF00005">
    <property type="entry name" value="ABC_tran"/>
    <property type="match status" value="1"/>
</dbReference>
<dbReference type="GO" id="GO:0005524">
    <property type="term" value="F:ATP binding"/>
    <property type="evidence" value="ECO:0007669"/>
    <property type="project" value="UniProtKB-KW"/>
</dbReference>
<gene>
    <name evidence="6" type="primary">yhcH</name>
    <name evidence="6" type="ORF">L248_0515</name>
</gene>
<dbReference type="AlphaFoldDB" id="U4TJC3"/>
<evidence type="ECO:0000256" key="2">
    <source>
        <dbReference type="ARBA" id="ARBA00022448"/>
    </source>
</evidence>
<evidence type="ECO:0000256" key="1">
    <source>
        <dbReference type="ARBA" id="ARBA00005417"/>
    </source>
</evidence>
<keyword evidence="7" id="KW-1185">Reference proteome</keyword>
<dbReference type="Proteomes" id="UP000030647">
    <property type="component" value="Unassembled WGS sequence"/>
</dbReference>
<dbReference type="SUPFAM" id="SSF52540">
    <property type="entry name" value="P-loop containing nucleoside triphosphate hydrolases"/>
    <property type="match status" value="1"/>
</dbReference>
<name>U4TJC3_9LACO</name>
<evidence type="ECO:0000313" key="7">
    <source>
        <dbReference type="Proteomes" id="UP000030647"/>
    </source>
</evidence>
<protein>
    <submittedName>
        <fullName evidence="6">YhcH</fullName>
    </submittedName>
</protein>
<evidence type="ECO:0000256" key="4">
    <source>
        <dbReference type="ARBA" id="ARBA00022840"/>
    </source>
</evidence>
<dbReference type="PANTHER" id="PTHR43335:SF4">
    <property type="entry name" value="ABC TRANSPORTER, ATP-BINDING PROTEIN"/>
    <property type="match status" value="1"/>
</dbReference>
<keyword evidence="2" id="KW-0813">Transport</keyword>
<dbReference type="EMBL" id="KI271591">
    <property type="protein sequence ID" value="ERL64911.1"/>
    <property type="molecule type" value="Genomic_DNA"/>
</dbReference>
<keyword evidence="4" id="KW-0067">ATP-binding</keyword>
<dbReference type="InterPro" id="IPR003439">
    <property type="entry name" value="ABC_transporter-like_ATP-bd"/>
</dbReference>
<dbReference type="STRING" id="1231336.L248_0515"/>
<evidence type="ECO:0000313" key="6">
    <source>
        <dbReference type="EMBL" id="ERL64911.1"/>
    </source>
</evidence>
<accession>U4TJC3</accession>
<sequence>MMADTTDYAAVVDHLSKKMHYVQILKDVSFSVGKGRILGLLGPNGAGKTTTLRIMVHLMRPTSGTVTIMGEDVEKDFTKAIMHVGAMIEAPEFYNYLTGFKNLRMLADMSRTAISDADINAVIERVGLANHGNAKVKTYSLGMRQRLGVAQAILHKPEVLLLDEPINGLDPAGAHDFRTLMSDLRDQGTSIVISSHILSDIQSLADDLVVLQHGQVTYQGTMDELISHGTNHLEVTTTKPDETVVILQQMKLQYTRKEDTFDIAVPEGDPHAFQKQLAEALFNTGIPVTTMQLRQASLEDSFLALTKEKGAKANV</sequence>
<feature type="domain" description="ABC transporter" evidence="5">
    <location>
        <begin position="10"/>
        <end position="238"/>
    </location>
</feature>
<dbReference type="RefSeq" id="WP_022529848.1">
    <property type="nucleotide sequence ID" value="NZ_KI271591.1"/>
</dbReference>
<evidence type="ECO:0000259" key="5">
    <source>
        <dbReference type="PROSITE" id="PS50893"/>
    </source>
</evidence>
<dbReference type="InterPro" id="IPR003593">
    <property type="entry name" value="AAA+_ATPase"/>
</dbReference>
<keyword evidence="3" id="KW-0547">Nucleotide-binding</keyword>
<dbReference type="PANTHER" id="PTHR43335">
    <property type="entry name" value="ABC TRANSPORTER, ATP-BINDING PROTEIN"/>
    <property type="match status" value="1"/>
</dbReference>
<dbReference type="GO" id="GO:0016887">
    <property type="term" value="F:ATP hydrolysis activity"/>
    <property type="evidence" value="ECO:0007669"/>
    <property type="project" value="InterPro"/>
</dbReference>
<dbReference type="PROSITE" id="PS50893">
    <property type="entry name" value="ABC_TRANSPORTER_2"/>
    <property type="match status" value="1"/>
</dbReference>
<comment type="similarity">
    <text evidence="1">Belongs to the ABC transporter superfamily.</text>
</comment>
<dbReference type="Gene3D" id="3.40.50.300">
    <property type="entry name" value="P-loop containing nucleotide triphosphate hydrolases"/>
    <property type="match status" value="1"/>
</dbReference>
<dbReference type="SMART" id="SM00382">
    <property type="entry name" value="AAA"/>
    <property type="match status" value="1"/>
</dbReference>